<keyword evidence="2" id="KW-1185">Reference proteome</keyword>
<evidence type="ECO:0000313" key="2">
    <source>
        <dbReference type="Proteomes" id="UP001311232"/>
    </source>
</evidence>
<gene>
    <name evidence="1" type="ORF">CRENBAI_005318</name>
</gene>
<dbReference type="EMBL" id="JAHHUM010001288">
    <property type="protein sequence ID" value="KAK5612868.1"/>
    <property type="molecule type" value="Genomic_DNA"/>
</dbReference>
<dbReference type="AlphaFoldDB" id="A0AAV9RV32"/>
<sequence>MARIYAGSRIAVEVFLLSRRLPSHRHLNKIQHGRKGREAFYYKRNLHIIGRTRSARTPNKHQATRNLKACISILKVNAHPEGKKWKYRLHMIMPFYPNMSAVDHPPSIITD</sequence>
<dbReference type="Proteomes" id="UP001311232">
    <property type="component" value="Unassembled WGS sequence"/>
</dbReference>
<evidence type="ECO:0000313" key="1">
    <source>
        <dbReference type="EMBL" id="KAK5612868.1"/>
    </source>
</evidence>
<accession>A0AAV9RV32</accession>
<proteinExistence type="predicted"/>
<name>A0AAV9RV32_9TELE</name>
<protein>
    <submittedName>
        <fullName evidence="1">Uncharacterized protein</fullName>
    </submittedName>
</protein>
<comment type="caution">
    <text evidence="1">The sequence shown here is derived from an EMBL/GenBank/DDBJ whole genome shotgun (WGS) entry which is preliminary data.</text>
</comment>
<organism evidence="1 2">
    <name type="scientific">Crenichthys baileyi</name>
    <name type="common">White River springfish</name>
    <dbReference type="NCBI Taxonomy" id="28760"/>
    <lineage>
        <taxon>Eukaryota</taxon>
        <taxon>Metazoa</taxon>
        <taxon>Chordata</taxon>
        <taxon>Craniata</taxon>
        <taxon>Vertebrata</taxon>
        <taxon>Euteleostomi</taxon>
        <taxon>Actinopterygii</taxon>
        <taxon>Neopterygii</taxon>
        <taxon>Teleostei</taxon>
        <taxon>Neoteleostei</taxon>
        <taxon>Acanthomorphata</taxon>
        <taxon>Ovalentaria</taxon>
        <taxon>Atherinomorphae</taxon>
        <taxon>Cyprinodontiformes</taxon>
        <taxon>Goodeidae</taxon>
        <taxon>Crenichthys</taxon>
    </lineage>
</organism>
<reference evidence="1 2" key="1">
    <citation type="submission" date="2021-06" db="EMBL/GenBank/DDBJ databases">
        <authorList>
            <person name="Palmer J.M."/>
        </authorList>
    </citation>
    <scope>NUCLEOTIDE SEQUENCE [LARGE SCALE GENOMIC DNA]</scope>
    <source>
        <strain evidence="1 2">MEX-2019</strain>
        <tissue evidence="1">Muscle</tissue>
    </source>
</reference>